<dbReference type="GO" id="GO:0003677">
    <property type="term" value="F:DNA binding"/>
    <property type="evidence" value="ECO:0007669"/>
    <property type="project" value="UniProtKB-KW"/>
</dbReference>
<proteinExistence type="predicted"/>
<dbReference type="SUPFAM" id="SSF117856">
    <property type="entry name" value="AF0104/ALDC/Ptd012-like"/>
    <property type="match status" value="1"/>
</dbReference>
<gene>
    <name evidence="2" type="ORF">H8S33_02850</name>
</gene>
<organism evidence="2 3">
    <name type="scientific">Ornithinibacillus hominis</name>
    <dbReference type="NCBI Taxonomy" id="2763055"/>
    <lineage>
        <taxon>Bacteria</taxon>
        <taxon>Bacillati</taxon>
        <taxon>Bacillota</taxon>
        <taxon>Bacilli</taxon>
        <taxon>Bacillales</taxon>
        <taxon>Bacillaceae</taxon>
        <taxon>Ornithinibacillus</taxon>
    </lineage>
</organism>
<dbReference type="CDD" id="cd11378">
    <property type="entry name" value="DUF296"/>
    <property type="match status" value="1"/>
</dbReference>
<dbReference type="Gene3D" id="3.30.1330.80">
    <property type="entry name" value="Hypothetical protein, similar to alpha- acetolactate decarboxylase, domain 2"/>
    <property type="match status" value="1"/>
</dbReference>
<dbReference type="AlphaFoldDB" id="A0A923L3E6"/>
<dbReference type="PANTHER" id="PTHR34988:SF1">
    <property type="entry name" value="DNA-BINDING PROTEIN"/>
    <property type="match status" value="1"/>
</dbReference>
<dbReference type="PANTHER" id="PTHR34988">
    <property type="entry name" value="PROTEIN, PUTATIVE-RELATED"/>
    <property type="match status" value="1"/>
</dbReference>
<reference evidence="2" key="1">
    <citation type="submission" date="2020-08" db="EMBL/GenBank/DDBJ databases">
        <title>Genome public.</title>
        <authorList>
            <person name="Liu C."/>
            <person name="Sun Q."/>
        </authorList>
    </citation>
    <scope>NUCLEOTIDE SEQUENCE</scope>
    <source>
        <strain evidence="2">BX22</strain>
    </source>
</reference>
<evidence type="ECO:0000313" key="3">
    <source>
        <dbReference type="Proteomes" id="UP000637359"/>
    </source>
</evidence>
<keyword evidence="3" id="KW-1185">Reference proteome</keyword>
<feature type="domain" description="PPC" evidence="1">
    <location>
        <begin position="20"/>
        <end position="164"/>
    </location>
</feature>
<dbReference type="PROSITE" id="PS51742">
    <property type="entry name" value="PPC"/>
    <property type="match status" value="1"/>
</dbReference>
<comment type="caution">
    <text evidence="2">The sequence shown here is derived from an EMBL/GenBank/DDBJ whole genome shotgun (WGS) entry which is preliminary data.</text>
</comment>
<dbReference type="EMBL" id="JACOOL010000001">
    <property type="protein sequence ID" value="MBC5635758.1"/>
    <property type="molecule type" value="Genomic_DNA"/>
</dbReference>
<name>A0A923L3E6_9BACI</name>
<keyword evidence="2" id="KW-0238">DNA-binding</keyword>
<evidence type="ECO:0000313" key="2">
    <source>
        <dbReference type="EMBL" id="MBC5635758.1"/>
    </source>
</evidence>
<dbReference type="Proteomes" id="UP000637359">
    <property type="component" value="Unassembled WGS sequence"/>
</dbReference>
<evidence type="ECO:0000259" key="1">
    <source>
        <dbReference type="PROSITE" id="PS51742"/>
    </source>
</evidence>
<accession>A0A923L3E6</accession>
<dbReference type="InterPro" id="IPR005175">
    <property type="entry name" value="PPC_dom"/>
</dbReference>
<sequence length="168" mass="18619">MEVSILAKTYFAEQIQSVVGTNDQCVMGRLTKDVDLFEGIIQVCEEHGIQTATFQCIGSLTRVGLVQIALNEQGEIGYSEPIYLENPVELLAGTGFIGLDAKGELDIHYHGLYVDSNGTISGGHFLRGENPTAVTMEYVIQPTSDIHLQRRIDPMWNLPVFQFTQRGE</sequence>
<protein>
    <submittedName>
        <fullName evidence="2">DNA-binding protein</fullName>
    </submittedName>
</protein>
<dbReference type="Pfam" id="PF03479">
    <property type="entry name" value="PCC"/>
    <property type="match status" value="1"/>
</dbReference>